<proteinExistence type="inferred from homology"/>
<keyword evidence="7" id="KW-1185">Reference proteome</keyword>
<name>A0A8H5F0J3_9AGAR</name>
<organism evidence="6 7">
    <name type="scientific">Psilocybe cf. subviscida</name>
    <dbReference type="NCBI Taxonomy" id="2480587"/>
    <lineage>
        <taxon>Eukaryota</taxon>
        <taxon>Fungi</taxon>
        <taxon>Dikarya</taxon>
        <taxon>Basidiomycota</taxon>
        <taxon>Agaricomycotina</taxon>
        <taxon>Agaricomycetes</taxon>
        <taxon>Agaricomycetidae</taxon>
        <taxon>Agaricales</taxon>
        <taxon>Agaricineae</taxon>
        <taxon>Strophariaceae</taxon>
        <taxon>Psilocybe</taxon>
    </lineage>
</organism>
<dbReference type="PANTHER" id="PTHR12542">
    <property type="entry name" value="EXOCYST COMPLEX PROTEIN EXO70"/>
    <property type="match status" value="1"/>
</dbReference>
<dbReference type="InterPro" id="IPR046364">
    <property type="entry name" value="Exo70_C"/>
</dbReference>
<dbReference type="Gene3D" id="1.20.1280.170">
    <property type="entry name" value="Exocyst complex component Exo70"/>
    <property type="match status" value="1"/>
</dbReference>
<dbReference type="AlphaFoldDB" id="A0A8H5F0J3"/>
<sequence>MDDETAEIELLQQNLNKTRQLSKRMTTILDSFDTRLAKLEKSIYPLYNRTQVLSRRRNNIDQTLARIEDLAHNQDDIAADESLILRGPQSNQIGAYKDALERLNTSIAFNASDLDLAKAARLVETGAKKLTQLYTKVVAEGSSGITPAPGSGFMMSSFPSSLLPTLSPVVTFLRTLPLPATHPSHPAALSIFGTLKEAQKGYADMRGNWSVKCLEGQGKRLVARAESVDPLATGREFREWVELMLGTVEEEYKLLKELCPLSNPVMVSGAFGTLLVPILQLFNQILTQLITLIKKSLHKYNFLALSAYEGLLSLNQHWEEVLARRGPDRAAEKNEIKDGLTSLRALCLRSFPEFLADIKMGAMARGSDTSTKLMDFTTSAVSYIERIPEVLSAVESALLALGDGNWKMGEGVKVGNKNEEEGNIVEHFMHDVVTTVVSSLTTLSKTQRRPPFNSVFLLNNISYLRQHFLVQPRNEGVPAMISPRTAEALNSAYRTAKAGYFDLNFSPLMQAITDDPKDKSNKAAAKEKFTRFFDLFDEVVERHKFAQVLDEDPKGRAELGDEIVMLIVPSFQRFVQKQKDKEFSKNPQKYIKRTPEDVEAQIRTLFKR</sequence>
<dbReference type="GO" id="GO:0015031">
    <property type="term" value="P:protein transport"/>
    <property type="evidence" value="ECO:0007669"/>
    <property type="project" value="UniProtKB-KW"/>
</dbReference>
<feature type="domain" description="Exocyst complex subunit Exo70 C-terminal" evidence="5">
    <location>
        <begin position="240"/>
        <end position="602"/>
    </location>
</feature>
<dbReference type="GO" id="GO:0000145">
    <property type="term" value="C:exocyst"/>
    <property type="evidence" value="ECO:0007669"/>
    <property type="project" value="InterPro"/>
</dbReference>
<dbReference type="EMBL" id="JAACJJ010000030">
    <property type="protein sequence ID" value="KAF5318823.1"/>
    <property type="molecule type" value="Genomic_DNA"/>
</dbReference>
<evidence type="ECO:0000256" key="4">
    <source>
        <dbReference type="RuleBase" id="RU365026"/>
    </source>
</evidence>
<keyword evidence="3 4" id="KW-0268">Exocytosis</keyword>
<evidence type="ECO:0000256" key="2">
    <source>
        <dbReference type="ARBA" id="ARBA00022448"/>
    </source>
</evidence>
<comment type="similarity">
    <text evidence="1 4">Belongs to the EXO70 family.</text>
</comment>
<evidence type="ECO:0000256" key="1">
    <source>
        <dbReference type="ARBA" id="ARBA00006756"/>
    </source>
</evidence>
<dbReference type="InterPro" id="IPR004140">
    <property type="entry name" value="Exo70"/>
</dbReference>
<evidence type="ECO:0000313" key="6">
    <source>
        <dbReference type="EMBL" id="KAF5318823.1"/>
    </source>
</evidence>
<accession>A0A8H5F0J3</accession>
<evidence type="ECO:0000313" key="7">
    <source>
        <dbReference type="Proteomes" id="UP000567179"/>
    </source>
</evidence>
<dbReference type="SUPFAM" id="SSF74788">
    <property type="entry name" value="Cullin repeat-like"/>
    <property type="match status" value="1"/>
</dbReference>
<dbReference type="GO" id="GO:0005546">
    <property type="term" value="F:phosphatidylinositol-4,5-bisphosphate binding"/>
    <property type="evidence" value="ECO:0007669"/>
    <property type="project" value="InterPro"/>
</dbReference>
<dbReference type="GO" id="GO:0006887">
    <property type="term" value="P:exocytosis"/>
    <property type="evidence" value="ECO:0007669"/>
    <property type="project" value="UniProtKB-KW"/>
</dbReference>
<gene>
    <name evidence="6" type="ORF">D9619_010988</name>
</gene>
<dbReference type="GO" id="GO:0005935">
    <property type="term" value="C:cellular bud neck"/>
    <property type="evidence" value="ECO:0007669"/>
    <property type="project" value="UniProtKB-SubCell"/>
</dbReference>
<evidence type="ECO:0000256" key="3">
    <source>
        <dbReference type="ARBA" id="ARBA00022483"/>
    </source>
</evidence>
<comment type="caution">
    <text evidence="6">The sequence shown here is derived from an EMBL/GenBank/DDBJ whole genome shotgun (WGS) entry which is preliminary data.</text>
</comment>
<dbReference type="PANTHER" id="PTHR12542:SF41">
    <property type="entry name" value="EXOCYST COMPLEX COMPONENT 7"/>
    <property type="match status" value="1"/>
</dbReference>
<comment type="subcellular location">
    <subcellularLocation>
        <location evidence="4">Bud</location>
    </subcellularLocation>
    <subcellularLocation>
        <location evidence="4">Bud neck</location>
    </subcellularLocation>
</comment>
<keyword evidence="2 4" id="KW-0813">Transport</keyword>
<dbReference type="OrthoDB" id="1922221at2759"/>
<protein>
    <recommendedName>
        <fullName evidence="4">Exocyst complex protein EXO70</fullName>
    </recommendedName>
</protein>
<reference evidence="6 7" key="1">
    <citation type="journal article" date="2020" name="ISME J.">
        <title>Uncovering the hidden diversity of litter-decomposition mechanisms in mushroom-forming fungi.</title>
        <authorList>
            <person name="Floudas D."/>
            <person name="Bentzer J."/>
            <person name="Ahren D."/>
            <person name="Johansson T."/>
            <person name="Persson P."/>
            <person name="Tunlid A."/>
        </authorList>
    </citation>
    <scope>NUCLEOTIDE SEQUENCE [LARGE SCALE GENOMIC DNA]</scope>
    <source>
        <strain evidence="6 7">CBS 101986</strain>
    </source>
</reference>
<comment type="function">
    <text evidence="4">Involved in the secretory pathway as part of the exocyst complex which tethers secretory vesicles to the sites of exocytosis. Also plays a role in the assembly of the exocyst.</text>
</comment>
<dbReference type="Pfam" id="PF03081">
    <property type="entry name" value="Exo70_C"/>
    <property type="match status" value="1"/>
</dbReference>
<evidence type="ECO:0000259" key="5">
    <source>
        <dbReference type="Pfam" id="PF03081"/>
    </source>
</evidence>
<dbReference type="Proteomes" id="UP000567179">
    <property type="component" value="Unassembled WGS sequence"/>
</dbReference>
<keyword evidence="4" id="KW-0653">Protein transport</keyword>
<dbReference type="InterPro" id="IPR016159">
    <property type="entry name" value="Cullin_repeat-like_dom_sf"/>
</dbReference>